<evidence type="ECO:0000256" key="5">
    <source>
        <dbReference type="RuleBase" id="RU361279"/>
    </source>
</evidence>
<organism evidence="6 7">
    <name type="scientific">Marinicauda pacifica</name>
    <dbReference type="NCBI Taxonomy" id="1133559"/>
    <lineage>
        <taxon>Bacteria</taxon>
        <taxon>Pseudomonadati</taxon>
        <taxon>Pseudomonadota</taxon>
        <taxon>Alphaproteobacteria</taxon>
        <taxon>Maricaulales</taxon>
        <taxon>Maricaulaceae</taxon>
        <taxon>Marinicauda</taxon>
    </lineage>
</organism>
<comment type="similarity">
    <text evidence="1 5">Belongs to the 5-formyltetrahydrofolate cyclo-ligase family.</text>
</comment>
<comment type="caution">
    <text evidence="6">The sequence shown here is derived from an EMBL/GenBank/DDBJ whole genome shotgun (WGS) entry which is preliminary data.</text>
</comment>
<keyword evidence="2 4" id="KW-0547">Nucleotide-binding</keyword>
<dbReference type="Pfam" id="PF01812">
    <property type="entry name" value="5-FTHF_cyc-lig"/>
    <property type="match status" value="1"/>
</dbReference>
<dbReference type="GO" id="GO:0035999">
    <property type="term" value="P:tetrahydrofolate interconversion"/>
    <property type="evidence" value="ECO:0007669"/>
    <property type="project" value="TreeGrafter"/>
</dbReference>
<dbReference type="OrthoDB" id="9801938at2"/>
<comment type="catalytic activity">
    <reaction evidence="5">
        <text>(6S)-5-formyl-5,6,7,8-tetrahydrofolate + ATP = (6R)-5,10-methenyltetrahydrofolate + ADP + phosphate</text>
        <dbReference type="Rhea" id="RHEA:10488"/>
        <dbReference type="ChEBI" id="CHEBI:30616"/>
        <dbReference type="ChEBI" id="CHEBI:43474"/>
        <dbReference type="ChEBI" id="CHEBI:57455"/>
        <dbReference type="ChEBI" id="CHEBI:57457"/>
        <dbReference type="ChEBI" id="CHEBI:456216"/>
        <dbReference type="EC" id="6.3.3.2"/>
    </reaction>
</comment>
<keyword evidence="5" id="KW-0479">Metal-binding</keyword>
<dbReference type="PIRSF" id="PIRSF006806">
    <property type="entry name" value="FTHF_cligase"/>
    <property type="match status" value="1"/>
</dbReference>
<feature type="binding site" evidence="4">
    <location>
        <begin position="132"/>
        <end position="140"/>
    </location>
    <ligand>
        <name>ATP</name>
        <dbReference type="ChEBI" id="CHEBI:30616"/>
    </ligand>
</feature>
<evidence type="ECO:0000256" key="4">
    <source>
        <dbReference type="PIRSR" id="PIRSR006806-1"/>
    </source>
</evidence>
<gene>
    <name evidence="6" type="ORF">E5162_10420</name>
</gene>
<protein>
    <recommendedName>
        <fullName evidence="5">5-formyltetrahydrofolate cyclo-ligase</fullName>
        <ecNumber evidence="5">6.3.3.2</ecNumber>
    </recommendedName>
</protein>
<dbReference type="InterPro" id="IPR024185">
    <property type="entry name" value="FTHF_cligase-like_sf"/>
</dbReference>
<evidence type="ECO:0000313" key="6">
    <source>
        <dbReference type="EMBL" id="TGY92075.1"/>
    </source>
</evidence>
<dbReference type="SUPFAM" id="SSF100950">
    <property type="entry name" value="NagB/RpiA/CoA transferase-like"/>
    <property type="match status" value="1"/>
</dbReference>
<dbReference type="GO" id="GO:0009396">
    <property type="term" value="P:folic acid-containing compound biosynthetic process"/>
    <property type="evidence" value="ECO:0007669"/>
    <property type="project" value="TreeGrafter"/>
</dbReference>
<dbReference type="PANTHER" id="PTHR23407">
    <property type="entry name" value="ATPASE INHIBITOR/5-FORMYLTETRAHYDROFOLATE CYCLO-LIGASE"/>
    <property type="match status" value="1"/>
</dbReference>
<reference evidence="6 7" key="1">
    <citation type="journal article" date="2013" name="Int. J. Syst. Evol. Microbiol.">
        <title>Marinicauda pacifica gen. nov., sp. nov., a prosthecate alphaproteobacterium of the family Hyphomonadaceae isolated from deep seawater.</title>
        <authorList>
            <person name="Zhang X.Y."/>
            <person name="Li G.W."/>
            <person name="Wang C.S."/>
            <person name="Zhang Y.J."/>
            <person name="Xu X.W."/>
            <person name="Li H."/>
            <person name="Liu A."/>
            <person name="Liu C."/>
            <person name="Xie B.B."/>
            <person name="Qin Q.L."/>
            <person name="Xu Z."/>
            <person name="Chen X.L."/>
            <person name="Zhou B.C."/>
            <person name="Zhang Y.Z."/>
        </authorList>
    </citation>
    <scope>NUCLEOTIDE SEQUENCE [LARGE SCALE GENOMIC DNA]</scope>
    <source>
        <strain evidence="6 7">P-1 km-3</strain>
    </source>
</reference>
<dbReference type="GO" id="GO:0030272">
    <property type="term" value="F:5-formyltetrahydrofolate cyclo-ligase activity"/>
    <property type="evidence" value="ECO:0007669"/>
    <property type="project" value="UniProtKB-EC"/>
</dbReference>
<sequence>MLNRWRKARVRKTATAARKAAWQADPNAGRRLASHFPDSAWPSVGTVVGGYRPIRDEIDPTPLMETFFCEQARLCLPCVVAPDTPLVFRAYEPGDLLVRGTFNVEEPSGQSPECRPLLILAPLLAFDEAGRRIGYGAGFYDRTIEALRRHHPVTVIGLAYEAQRVKTVPVDRHDVALDWIVTEERAYRGAI</sequence>
<evidence type="ECO:0000256" key="1">
    <source>
        <dbReference type="ARBA" id="ARBA00010638"/>
    </source>
</evidence>
<dbReference type="InterPro" id="IPR002698">
    <property type="entry name" value="FTHF_cligase"/>
</dbReference>
<dbReference type="Proteomes" id="UP000305451">
    <property type="component" value="Unassembled WGS sequence"/>
</dbReference>
<proteinExistence type="inferred from homology"/>
<dbReference type="PANTHER" id="PTHR23407:SF1">
    <property type="entry name" value="5-FORMYLTETRAHYDROFOLATE CYCLO-LIGASE"/>
    <property type="match status" value="1"/>
</dbReference>
<feature type="binding site" evidence="4">
    <location>
        <begin position="7"/>
        <end position="11"/>
    </location>
    <ligand>
        <name>ATP</name>
        <dbReference type="ChEBI" id="CHEBI:30616"/>
    </ligand>
</feature>
<dbReference type="EMBL" id="SRXV01000003">
    <property type="protein sequence ID" value="TGY92075.1"/>
    <property type="molecule type" value="Genomic_DNA"/>
</dbReference>
<feature type="binding site" evidence="4">
    <location>
        <position position="57"/>
    </location>
    <ligand>
        <name>substrate</name>
    </ligand>
</feature>
<dbReference type="GO" id="GO:0005524">
    <property type="term" value="F:ATP binding"/>
    <property type="evidence" value="ECO:0007669"/>
    <property type="project" value="UniProtKB-KW"/>
</dbReference>
<dbReference type="GO" id="GO:0046872">
    <property type="term" value="F:metal ion binding"/>
    <property type="evidence" value="ECO:0007669"/>
    <property type="project" value="UniProtKB-KW"/>
</dbReference>
<dbReference type="EC" id="6.3.3.2" evidence="5"/>
<comment type="cofactor">
    <cofactor evidence="5">
        <name>Mg(2+)</name>
        <dbReference type="ChEBI" id="CHEBI:18420"/>
    </cofactor>
</comment>
<keyword evidence="5" id="KW-0460">Magnesium</keyword>
<keyword evidence="6" id="KW-0436">Ligase</keyword>
<dbReference type="RefSeq" id="WP_135945208.1">
    <property type="nucleotide sequence ID" value="NZ_BMEI01000003.1"/>
</dbReference>
<keyword evidence="7" id="KW-1185">Reference proteome</keyword>
<dbReference type="NCBIfam" id="TIGR02727">
    <property type="entry name" value="MTHFS_bact"/>
    <property type="match status" value="1"/>
</dbReference>
<keyword evidence="3 4" id="KW-0067">ATP-binding</keyword>
<name>A0A4S2H8B3_9PROT</name>
<dbReference type="InterPro" id="IPR037171">
    <property type="entry name" value="NagB/RpiA_transferase-like"/>
</dbReference>
<accession>A0A4S2H8B3</accession>
<dbReference type="Gene3D" id="3.40.50.10420">
    <property type="entry name" value="NagB/RpiA/CoA transferase-like"/>
    <property type="match status" value="1"/>
</dbReference>
<evidence type="ECO:0000313" key="7">
    <source>
        <dbReference type="Proteomes" id="UP000305451"/>
    </source>
</evidence>
<evidence type="ECO:0000256" key="2">
    <source>
        <dbReference type="ARBA" id="ARBA00022741"/>
    </source>
</evidence>
<evidence type="ECO:0000256" key="3">
    <source>
        <dbReference type="ARBA" id="ARBA00022840"/>
    </source>
</evidence>
<dbReference type="AlphaFoldDB" id="A0A4S2H8B3"/>